<sequence>MALRYLRTKPLCSPLRPPSHSGLLPSCAVNATPDPYHNGTAPALLRGAPGTTRLPICIDPKEENHCDVLQQTMLVAKHKRAQLEQQYVSLMAHYVDVAQALQHATQNQQSPGNVLDAGQNTASLTTVVVTEEEDKSEVVDQLRDTVTALSNELEQGQAQNAAIASKLWESCLAQDKWVAMMNILRQETEGILHRRNVLLESDVALERLAAKELARKGQTKTTDPGWTGRVWSLRKSPRRRHQPAKRTKPMMGGQRGQSGRRGV</sequence>
<evidence type="ECO:0000313" key="2">
    <source>
        <dbReference type="EMBL" id="ACI66002.1"/>
    </source>
</evidence>
<reference evidence="2 3" key="1">
    <citation type="journal article" date="2008" name="Nature">
        <title>The Phaeodactylum genome reveals the evolutionary history of diatom genomes.</title>
        <authorList>
            <person name="Bowler C."/>
            <person name="Allen A.E."/>
            <person name="Badger J.H."/>
            <person name="Grimwood J."/>
            <person name="Jabbari K."/>
            <person name="Kuo A."/>
            <person name="Maheswari U."/>
            <person name="Martens C."/>
            <person name="Maumus F."/>
            <person name="Otillar R.P."/>
            <person name="Rayko E."/>
            <person name="Salamov A."/>
            <person name="Vandepoele K."/>
            <person name="Beszteri B."/>
            <person name="Gruber A."/>
            <person name="Heijde M."/>
            <person name="Katinka M."/>
            <person name="Mock T."/>
            <person name="Valentin K."/>
            <person name="Verret F."/>
            <person name="Berges J.A."/>
            <person name="Brownlee C."/>
            <person name="Cadoret J.P."/>
            <person name="Chiovitti A."/>
            <person name="Choi C.J."/>
            <person name="Coesel S."/>
            <person name="De Martino A."/>
            <person name="Detter J.C."/>
            <person name="Durkin C."/>
            <person name="Falciatore A."/>
            <person name="Fournet J."/>
            <person name="Haruta M."/>
            <person name="Huysman M.J."/>
            <person name="Jenkins B.D."/>
            <person name="Jiroutova K."/>
            <person name="Jorgensen R.E."/>
            <person name="Joubert Y."/>
            <person name="Kaplan A."/>
            <person name="Kroger N."/>
            <person name="Kroth P.G."/>
            <person name="La Roche J."/>
            <person name="Lindquist E."/>
            <person name="Lommer M."/>
            <person name="Martin-Jezequel V."/>
            <person name="Lopez P.J."/>
            <person name="Lucas S."/>
            <person name="Mangogna M."/>
            <person name="McGinnis K."/>
            <person name="Medlin L.K."/>
            <person name="Montsant A."/>
            <person name="Oudot-Le Secq M.P."/>
            <person name="Napoli C."/>
            <person name="Obornik M."/>
            <person name="Parker M.S."/>
            <person name="Petit J.L."/>
            <person name="Porcel B.M."/>
            <person name="Poulsen N."/>
            <person name="Robison M."/>
            <person name="Rychlewski L."/>
            <person name="Rynearson T.A."/>
            <person name="Schmutz J."/>
            <person name="Shapiro H."/>
            <person name="Siaut M."/>
            <person name="Stanley M."/>
            <person name="Sussman M.R."/>
            <person name="Taylor A.R."/>
            <person name="Vardi A."/>
            <person name="von Dassow P."/>
            <person name="Vyverman W."/>
            <person name="Willis A."/>
            <person name="Wyrwicz L.S."/>
            <person name="Rokhsar D.S."/>
            <person name="Weissenbach J."/>
            <person name="Armbrust E.V."/>
            <person name="Green B.R."/>
            <person name="Van de Peer Y."/>
            <person name="Grigoriev I.V."/>
        </authorList>
    </citation>
    <scope>NUCLEOTIDE SEQUENCE [LARGE SCALE GENOMIC DNA]</scope>
    <source>
        <strain evidence="2 3">CCAP 1055/1</strain>
    </source>
</reference>
<name>B5Y5V5_PHATC</name>
<dbReference type="Proteomes" id="UP000000759">
    <property type="component" value="Chromosome 3"/>
</dbReference>
<dbReference type="OrthoDB" id="44133at2759"/>
<dbReference type="KEGG" id="pti:PHATR_33641"/>
<evidence type="ECO:0000256" key="1">
    <source>
        <dbReference type="SAM" id="MobiDB-lite"/>
    </source>
</evidence>
<reference evidence="3" key="2">
    <citation type="submission" date="2008-08" db="EMBL/GenBank/DDBJ databases">
        <authorList>
            <consortium name="Diatom Consortium"/>
            <person name="Grigoriev I."/>
            <person name="Grimwood J."/>
            <person name="Kuo A."/>
            <person name="Otillar R.P."/>
            <person name="Salamov A."/>
            <person name="Detter J.C."/>
            <person name="Lindquist E."/>
            <person name="Shapiro H."/>
            <person name="Lucas S."/>
            <person name="Glavina del Rio T."/>
            <person name="Pitluck S."/>
            <person name="Rokhsar D."/>
            <person name="Bowler C."/>
        </authorList>
    </citation>
    <scope>GENOME REANNOTATION</scope>
    <source>
        <strain evidence="3">CCAP 1055/1</strain>
    </source>
</reference>
<feature type="compositionally biased region" description="Gly residues" evidence="1">
    <location>
        <begin position="253"/>
        <end position="263"/>
    </location>
</feature>
<proteinExistence type="predicted"/>
<feature type="compositionally biased region" description="Basic residues" evidence="1">
    <location>
        <begin position="235"/>
        <end position="248"/>
    </location>
</feature>
<feature type="region of interest" description="Disordered" evidence="1">
    <location>
        <begin position="215"/>
        <end position="263"/>
    </location>
</feature>
<dbReference type="InParanoid" id="B5Y5V5"/>
<dbReference type="EMBL" id="CP001142">
    <property type="protein sequence ID" value="ACI66002.1"/>
    <property type="molecule type" value="Genomic_DNA"/>
</dbReference>
<dbReference type="RefSeq" id="XP_002186532.1">
    <property type="nucleotide sequence ID" value="XM_002186496.1"/>
</dbReference>
<dbReference type="AlphaFoldDB" id="B5Y5V5"/>
<accession>B5Y5V5</accession>
<evidence type="ECO:0000313" key="3">
    <source>
        <dbReference type="Proteomes" id="UP000000759"/>
    </source>
</evidence>
<protein>
    <submittedName>
        <fullName evidence="2">Uncharacterized protein</fullName>
    </submittedName>
</protein>
<gene>
    <name evidence="2" type="ORF">PHATR_33641</name>
</gene>
<dbReference type="GeneID" id="7204147"/>
<dbReference type="PaxDb" id="2850-Phatr33641"/>
<keyword evidence="3" id="KW-1185">Reference proteome</keyword>
<organism evidence="2 3">
    <name type="scientific">Phaeodactylum tricornutum (strain CCAP 1055/1)</name>
    <dbReference type="NCBI Taxonomy" id="556484"/>
    <lineage>
        <taxon>Eukaryota</taxon>
        <taxon>Sar</taxon>
        <taxon>Stramenopiles</taxon>
        <taxon>Ochrophyta</taxon>
        <taxon>Bacillariophyta</taxon>
        <taxon>Bacillariophyceae</taxon>
        <taxon>Bacillariophycidae</taxon>
        <taxon>Naviculales</taxon>
        <taxon>Phaeodactylaceae</taxon>
        <taxon>Phaeodactylum</taxon>
    </lineage>
</organism>